<dbReference type="InterPro" id="IPR016195">
    <property type="entry name" value="Pol/histidinol_Pase-like"/>
</dbReference>
<sequence>MSMLYYDLHIHSCLSPCGDKDMTPANIAGMAAVKGLDVIALTDHNSCRNCPAAMRHAEDLGITLIPGMELTTSEEVHVVCLFPTLEAAMDFDQYVYLHLLPVKNRPDIFGEQLILDEKDQITGTLEKLLINATDIPFYRTEALVAGFHGLCFPAHLDRSSTSLLSNLGFIPPESTFRCAEIRDLTKLHQLRRDHPYLESCRILSNSDAHYLWDIREPDLQIPCASRSIPDILEVLSAPPAYIQHAGDRRD</sequence>
<feature type="domain" description="Polymerase/histidinol phosphatase N-terminal" evidence="1">
    <location>
        <begin position="6"/>
        <end position="74"/>
    </location>
</feature>
<dbReference type="InterPro" id="IPR052018">
    <property type="entry name" value="PHP_domain"/>
</dbReference>
<accession>A0ABS2E957</accession>
<organism evidence="2 3">
    <name type="scientific">Faecalicatena fissicatena</name>
    <dbReference type="NCBI Taxonomy" id="290055"/>
    <lineage>
        <taxon>Bacteria</taxon>
        <taxon>Bacillati</taxon>
        <taxon>Bacillota</taxon>
        <taxon>Clostridia</taxon>
        <taxon>Lachnospirales</taxon>
        <taxon>Lachnospiraceae</taxon>
        <taxon>Faecalicatena</taxon>
    </lineage>
</organism>
<evidence type="ECO:0000313" key="3">
    <source>
        <dbReference type="Proteomes" id="UP000716906"/>
    </source>
</evidence>
<dbReference type="Pfam" id="PF02811">
    <property type="entry name" value="PHP"/>
    <property type="match status" value="1"/>
</dbReference>
<name>A0ABS2E957_9FIRM</name>
<evidence type="ECO:0000259" key="1">
    <source>
        <dbReference type="SMART" id="SM00481"/>
    </source>
</evidence>
<gene>
    <name evidence="2" type="ORF">H7U36_08525</name>
</gene>
<dbReference type="PANTHER" id="PTHR42924">
    <property type="entry name" value="EXONUCLEASE"/>
    <property type="match status" value="1"/>
</dbReference>
<keyword evidence="3" id="KW-1185">Reference proteome</keyword>
<dbReference type="InterPro" id="IPR004013">
    <property type="entry name" value="PHP_dom"/>
</dbReference>
<protein>
    <submittedName>
        <fullName evidence="2">PHP domain-containing protein</fullName>
    </submittedName>
</protein>
<dbReference type="Proteomes" id="UP000716906">
    <property type="component" value="Unassembled WGS sequence"/>
</dbReference>
<dbReference type="EMBL" id="JACLYY010000007">
    <property type="protein sequence ID" value="MBM6738140.1"/>
    <property type="molecule type" value="Genomic_DNA"/>
</dbReference>
<dbReference type="PANTHER" id="PTHR42924:SF3">
    <property type="entry name" value="POLYMERASE_HISTIDINOL PHOSPHATASE N-TERMINAL DOMAIN-CONTAINING PROTEIN"/>
    <property type="match status" value="1"/>
</dbReference>
<comment type="caution">
    <text evidence="2">The sequence shown here is derived from an EMBL/GenBank/DDBJ whole genome shotgun (WGS) entry which is preliminary data.</text>
</comment>
<dbReference type="InterPro" id="IPR003141">
    <property type="entry name" value="Pol/His_phosphatase_N"/>
</dbReference>
<dbReference type="SUPFAM" id="SSF89550">
    <property type="entry name" value="PHP domain-like"/>
    <property type="match status" value="1"/>
</dbReference>
<dbReference type="CDD" id="cd07432">
    <property type="entry name" value="PHP_HisPPase"/>
    <property type="match status" value="1"/>
</dbReference>
<dbReference type="SMART" id="SM00481">
    <property type="entry name" value="POLIIIAc"/>
    <property type="match status" value="1"/>
</dbReference>
<evidence type="ECO:0000313" key="2">
    <source>
        <dbReference type="EMBL" id="MBM6738140.1"/>
    </source>
</evidence>
<proteinExistence type="predicted"/>
<dbReference type="Gene3D" id="3.20.20.140">
    <property type="entry name" value="Metal-dependent hydrolases"/>
    <property type="match status" value="1"/>
</dbReference>
<reference evidence="2 3" key="1">
    <citation type="journal article" date="2021" name="Sci. Rep.">
        <title>The distribution of antibiotic resistance genes in chicken gut microbiota commensals.</title>
        <authorList>
            <person name="Juricova H."/>
            <person name="Matiasovicova J."/>
            <person name="Kubasova T."/>
            <person name="Cejkova D."/>
            <person name="Rychlik I."/>
        </authorList>
    </citation>
    <scope>NUCLEOTIDE SEQUENCE [LARGE SCALE GENOMIC DNA]</scope>
    <source>
        <strain evidence="2 3">An773</strain>
    </source>
</reference>